<dbReference type="PANTHER" id="PTHR41930">
    <property type="entry name" value="UPF0200 PROTEIN MJ1399"/>
    <property type="match status" value="1"/>
</dbReference>
<dbReference type="GO" id="GO:0005524">
    <property type="term" value="F:ATP binding"/>
    <property type="evidence" value="ECO:0007669"/>
    <property type="project" value="UniProtKB-UniRule"/>
</dbReference>
<keyword evidence="4" id="KW-0808">Transferase</keyword>
<accession>A0A3G8EKP2</accession>
<evidence type="ECO:0000313" key="4">
    <source>
        <dbReference type="EMBL" id="AZF81809.1"/>
    </source>
</evidence>
<dbReference type="Gene3D" id="3.40.50.300">
    <property type="entry name" value="P-loop containing nucleotide triphosphate hydrolases"/>
    <property type="match status" value="1"/>
</dbReference>
<keyword evidence="4" id="KW-0418">Kinase</keyword>
<keyword evidence="2 3" id="KW-0067">ATP-binding</keyword>
<name>A0A3G8EKP2_SACSO</name>
<dbReference type="GO" id="GO:0016301">
    <property type="term" value="F:kinase activity"/>
    <property type="evidence" value="ECO:0007669"/>
    <property type="project" value="UniProtKB-KW"/>
</dbReference>
<keyword evidence="1 3" id="KW-0547">Nucleotide-binding</keyword>
<evidence type="ECO:0000256" key="3">
    <source>
        <dbReference type="HAMAP-Rule" id="MF_01111"/>
    </source>
</evidence>
<dbReference type="InterPro" id="IPR027417">
    <property type="entry name" value="P-loop_NTPase"/>
</dbReference>
<dbReference type="RefSeq" id="WP_124434729.1">
    <property type="nucleotide sequence ID" value="NZ_CP033240.1"/>
</dbReference>
<sequence length="188" mass="21515">MSYLVVTIKVILITGMPGSGKSEFAKLLKERGAKVIVMSDVVRKRYSIEAKPGERLMDFAKRLREIYGDGVVARLCVEELGTSNHDLVVFDGVRSLAEVEEFKRLLGDSVYIVTVHSPPKIRYKRMIERLRSDDSKEISELIRRDREELKLGIGEVIAMADYIITNDSNYEEFKRRCEEVTDRVLKNG</sequence>
<feature type="binding site" evidence="3">
    <location>
        <begin position="15"/>
        <end position="22"/>
    </location>
    <ligand>
        <name>ATP</name>
        <dbReference type="ChEBI" id="CHEBI:30616"/>
    </ligand>
</feature>
<evidence type="ECO:0000256" key="1">
    <source>
        <dbReference type="ARBA" id="ARBA00022741"/>
    </source>
</evidence>
<dbReference type="PANTHER" id="PTHR41930:SF1">
    <property type="entry name" value="DEPHOSPHO-COA KINASE"/>
    <property type="match status" value="1"/>
</dbReference>
<dbReference type="CDD" id="cd02022">
    <property type="entry name" value="DPCK"/>
    <property type="match status" value="1"/>
</dbReference>
<protein>
    <recommendedName>
        <fullName evidence="3">UPF0200 protein SULO_10305</fullName>
    </recommendedName>
</protein>
<reference evidence="4 5" key="1">
    <citation type="journal article" date="2018" name="Proc. Natl. Acad. Sci. U.S.A.">
        <title>Nonmutational mechanism of inheritance in the Archaeon Sulfolobus solfataricus.</title>
        <authorList>
            <person name="Payne S."/>
            <person name="McCarthy S."/>
            <person name="Johnson T."/>
            <person name="North E."/>
            <person name="Blum P."/>
        </authorList>
    </citation>
    <scope>NUCLEOTIDE SEQUENCE [LARGE SCALE GENOMIC DNA]</scope>
    <source>
        <strain evidence="4 5">SARC-O</strain>
    </source>
</reference>
<dbReference type="Proteomes" id="UP000282269">
    <property type="component" value="Chromosome"/>
</dbReference>
<dbReference type="InterPro" id="IPR022970">
    <property type="entry name" value="NTP_hydrolase-rel"/>
</dbReference>
<evidence type="ECO:0000256" key="2">
    <source>
        <dbReference type="ARBA" id="ARBA00022840"/>
    </source>
</evidence>
<proteinExistence type="inferred from homology"/>
<gene>
    <name evidence="4" type="ORF">SULO_10305</name>
</gene>
<dbReference type="AlphaFoldDB" id="A0A3G8EKP2"/>
<dbReference type="Pfam" id="PF13238">
    <property type="entry name" value="AAA_18"/>
    <property type="match status" value="1"/>
</dbReference>
<dbReference type="EMBL" id="CP033240">
    <property type="protein sequence ID" value="AZF81809.1"/>
    <property type="molecule type" value="Genomic_DNA"/>
</dbReference>
<evidence type="ECO:0000313" key="5">
    <source>
        <dbReference type="Proteomes" id="UP000282269"/>
    </source>
</evidence>
<dbReference type="HAMAP" id="MF_01111">
    <property type="entry name" value="UPF0200"/>
    <property type="match status" value="1"/>
</dbReference>
<comment type="similarity">
    <text evidence="3">Belongs to the UPF0200 family.</text>
</comment>
<dbReference type="GeneID" id="38430833"/>
<dbReference type="SUPFAM" id="SSF52540">
    <property type="entry name" value="P-loop containing nucleoside triphosphate hydrolases"/>
    <property type="match status" value="1"/>
</dbReference>
<organism evidence="4 5">
    <name type="scientific">Saccharolobus solfataricus</name>
    <name type="common">Sulfolobus solfataricus</name>
    <dbReference type="NCBI Taxonomy" id="2287"/>
    <lineage>
        <taxon>Archaea</taxon>
        <taxon>Thermoproteota</taxon>
        <taxon>Thermoprotei</taxon>
        <taxon>Sulfolobales</taxon>
        <taxon>Sulfolobaceae</taxon>
        <taxon>Saccharolobus</taxon>
    </lineage>
</organism>